<gene>
    <name evidence="1" type="primary">86</name>
    <name evidence="1" type="ORF">KYLE_90</name>
</gene>
<sequence length="62" mass="6983">MQRFIQSLVATTQNNDNVVFTAKSVDSGVLSRNANRTNFVIITFDQDEVANLYQRGFSQLKA</sequence>
<name>A0A514A8N8_9CAUD</name>
<evidence type="ECO:0000313" key="2">
    <source>
        <dbReference type="Proteomes" id="UP000319711"/>
    </source>
</evidence>
<dbReference type="GeneID" id="55620401"/>
<protein>
    <submittedName>
        <fullName evidence="1">Uncharacterized protein</fullName>
    </submittedName>
</protein>
<dbReference type="RefSeq" id="YP_009849922.1">
    <property type="nucleotide sequence ID" value="NC_048796.1"/>
</dbReference>
<dbReference type="KEGG" id="vg:55620401"/>
<organism evidence="1 2">
    <name type="scientific">Pantoea phage Kyle</name>
    <dbReference type="NCBI Taxonomy" id="2589665"/>
    <lineage>
        <taxon>Viruses</taxon>
        <taxon>Duplodnaviria</taxon>
        <taxon>Heunggongvirae</taxon>
        <taxon>Uroviricota</taxon>
        <taxon>Caudoviricetes</taxon>
        <taxon>Lindbergviridae</taxon>
        <taxon>Kylevirus</taxon>
        <taxon>Kylevirus kyle</taxon>
    </lineage>
</organism>
<dbReference type="EMBL" id="MN038177">
    <property type="protein sequence ID" value="QDH49619.1"/>
    <property type="molecule type" value="Genomic_DNA"/>
</dbReference>
<keyword evidence="2" id="KW-1185">Reference proteome</keyword>
<proteinExistence type="predicted"/>
<dbReference type="Proteomes" id="UP000319711">
    <property type="component" value="Segment"/>
</dbReference>
<reference evidence="1 2" key="1">
    <citation type="submission" date="2019-06" db="EMBL/GenBank/DDBJ databases">
        <authorList>
            <person name="Fakulujo A."/>
            <person name="Fiaz D."/>
            <person name="Garg S."/>
            <person name="Gordon G."/>
            <person name="Haider Z."/>
            <person name="Hale A."/>
            <person name="Hodges K."/>
            <person name="Jacob L."/>
            <person name="Kandil F."/>
            <person name="Kincaid V."/>
            <person name="Melchor-Guerra M."/>
            <person name="Morrelli A."/>
            <person name="Morris R."/>
            <person name="Nawaz M."/>
            <person name="Nguyen N."/>
            <person name="Omair A."/>
            <person name="Pray J."/>
            <person name="Saleem H."/>
            <person name="Saravane K."/>
            <person name="Sharma A."/>
            <person name="Singh A."/>
            <person name="Walston M."/>
            <person name="Zaman H."/>
            <person name="Puthuveetil N."/>
            <person name="Do L."/>
            <person name="Islam N."/>
            <person name="Johnson A."/>
        </authorList>
    </citation>
    <scope>NUCLEOTIDE SEQUENCE [LARGE SCALE GENOMIC DNA]</scope>
</reference>
<evidence type="ECO:0000313" key="1">
    <source>
        <dbReference type="EMBL" id="QDH49619.1"/>
    </source>
</evidence>
<accession>A0A514A8N8</accession>